<feature type="signal peptide" evidence="11">
    <location>
        <begin position="1"/>
        <end position="30"/>
    </location>
</feature>
<keyword evidence="4" id="KW-1134">Transmembrane beta strand</keyword>
<keyword evidence="14" id="KW-1185">Reference proteome</keyword>
<comment type="subunit">
    <text evidence="2">Homotrimer.</text>
</comment>
<dbReference type="STRING" id="1247936.BN2475_800031"/>
<evidence type="ECO:0000256" key="9">
    <source>
        <dbReference type="ARBA" id="ARBA00023136"/>
    </source>
</evidence>
<evidence type="ECO:0000256" key="5">
    <source>
        <dbReference type="ARBA" id="ARBA00022692"/>
    </source>
</evidence>
<dbReference type="InterPro" id="IPR050298">
    <property type="entry name" value="Gram-neg_bact_OMP"/>
</dbReference>
<dbReference type="PRINTS" id="PR00184">
    <property type="entry name" value="NEISSPPORIN"/>
</dbReference>
<comment type="subcellular location">
    <subcellularLocation>
        <location evidence="1">Cell outer membrane</location>
        <topology evidence="1">Multi-pass membrane protein</topology>
    </subcellularLocation>
</comment>
<keyword evidence="7" id="KW-0406">Ion transport</keyword>
<keyword evidence="9" id="KW-0472">Membrane</keyword>
<protein>
    <submittedName>
        <fullName evidence="13">Porin Gram-negative type</fullName>
    </submittedName>
</protein>
<dbReference type="SUPFAM" id="SSF56935">
    <property type="entry name" value="Porins"/>
    <property type="match status" value="1"/>
</dbReference>
<keyword evidence="5" id="KW-0812">Transmembrane</keyword>
<keyword evidence="6 11" id="KW-0732">Signal</keyword>
<evidence type="ECO:0000256" key="1">
    <source>
        <dbReference type="ARBA" id="ARBA00004571"/>
    </source>
</evidence>
<feature type="domain" description="Porin" evidence="12">
    <location>
        <begin position="20"/>
        <end position="349"/>
    </location>
</feature>
<feature type="chain" id="PRO_5013360677" evidence="11">
    <location>
        <begin position="31"/>
        <end position="380"/>
    </location>
</feature>
<dbReference type="PRINTS" id="PR00182">
    <property type="entry name" value="ECOLNEIPORIN"/>
</dbReference>
<dbReference type="GO" id="GO:0034220">
    <property type="term" value="P:monoatomic ion transmembrane transport"/>
    <property type="evidence" value="ECO:0007669"/>
    <property type="project" value="InterPro"/>
</dbReference>
<proteinExistence type="predicted"/>
<gene>
    <name evidence="13" type="ORF">BN2475_800031</name>
</gene>
<dbReference type="EMBL" id="CYGX02000080">
    <property type="protein sequence ID" value="SIT47743.1"/>
    <property type="molecule type" value="Genomic_DNA"/>
</dbReference>
<dbReference type="PROSITE" id="PS51257">
    <property type="entry name" value="PROKAR_LIPOPROTEIN"/>
    <property type="match status" value="1"/>
</dbReference>
<organism evidence="13 14">
    <name type="scientific">Paraburkholderia ribeironis</name>
    <dbReference type="NCBI Taxonomy" id="1247936"/>
    <lineage>
        <taxon>Bacteria</taxon>
        <taxon>Pseudomonadati</taxon>
        <taxon>Pseudomonadota</taxon>
        <taxon>Betaproteobacteria</taxon>
        <taxon>Burkholderiales</taxon>
        <taxon>Burkholderiaceae</taxon>
        <taxon>Paraburkholderia</taxon>
    </lineage>
</organism>
<dbReference type="PANTHER" id="PTHR34501:SF9">
    <property type="entry name" value="MAJOR OUTER MEMBRANE PROTEIN P.IA"/>
    <property type="match status" value="1"/>
</dbReference>
<dbReference type="Gene3D" id="2.40.160.10">
    <property type="entry name" value="Porin"/>
    <property type="match status" value="1"/>
</dbReference>
<keyword evidence="3" id="KW-0813">Transport</keyword>
<keyword evidence="10" id="KW-0998">Cell outer membrane</keyword>
<dbReference type="OrthoDB" id="8982743at2"/>
<keyword evidence="8" id="KW-0626">Porin</keyword>
<evidence type="ECO:0000256" key="10">
    <source>
        <dbReference type="ARBA" id="ARBA00023237"/>
    </source>
</evidence>
<evidence type="ECO:0000259" key="12">
    <source>
        <dbReference type="Pfam" id="PF13609"/>
    </source>
</evidence>
<evidence type="ECO:0000256" key="3">
    <source>
        <dbReference type="ARBA" id="ARBA00022448"/>
    </source>
</evidence>
<evidence type="ECO:0000256" key="4">
    <source>
        <dbReference type="ARBA" id="ARBA00022452"/>
    </source>
</evidence>
<dbReference type="InterPro" id="IPR033900">
    <property type="entry name" value="Gram_neg_porin_domain"/>
</dbReference>
<dbReference type="Pfam" id="PF13609">
    <property type="entry name" value="Porin_4"/>
    <property type="match status" value="1"/>
</dbReference>
<evidence type="ECO:0000256" key="7">
    <source>
        <dbReference type="ARBA" id="ARBA00023065"/>
    </source>
</evidence>
<dbReference type="PANTHER" id="PTHR34501">
    <property type="entry name" value="PROTEIN YDDL-RELATED"/>
    <property type="match status" value="1"/>
</dbReference>
<dbReference type="GO" id="GO:0015288">
    <property type="term" value="F:porin activity"/>
    <property type="evidence" value="ECO:0007669"/>
    <property type="project" value="UniProtKB-KW"/>
</dbReference>
<dbReference type="RefSeq" id="WP_094782841.1">
    <property type="nucleotide sequence ID" value="NZ_CYGX02000080.1"/>
</dbReference>
<name>A0A1N7SJY0_9BURK</name>
<accession>A0A1N7SJY0</accession>
<dbReference type="AlphaFoldDB" id="A0A1N7SJY0"/>
<dbReference type="GO" id="GO:0046930">
    <property type="term" value="C:pore complex"/>
    <property type="evidence" value="ECO:0007669"/>
    <property type="project" value="UniProtKB-KW"/>
</dbReference>
<evidence type="ECO:0000313" key="13">
    <source>
        <dbReference type="EMBL" id="SIT47743.1"/>
    </source>
</evidence>
<evidence type="ECO:0000256" key="2">
    <source>
        <dbReference type="ARBA" id="ARBA00011233"/>
    </source>
</evidence>
<evidence type="ECO:0000256" key="11">
    <source>
        <dbReference type="SAM" id="SignalP"/>
    </source>
</evidence>
<dbReference type="InterPro" id="IPR001702">
    <property type="entry name" value="Porin_Gram-ve"/>
</dbReference>
<reference evidence="13 14" key="1">
    <citation type="submission" date="2016-12" db="EMBL/GenBank/DDBJ databases">
        <authorList>
            <person name="Song W.-J."/>
            <person name="Kurnit D.M."/>
        </authorList>
    </citation>
    <scope>NUCLEOTIDE SEQUENCE [LARGE SCALE GENOMIC DNA]</scope>
    <source>
        <strain evidence="13 14">STM7296</strain>
    </source>
</reference>
<evidence type="ECO:0000256" key="6">
    <source>
        <dbReference type="ARBA" id="ARBA00022729"/>
    </source>
</evidence>
<dbReference type="InterPro" id="IPR023614">
    <property type="entry name" value="Porin_dom_sf"/>
</dbReference>
<dbReference type="InterPro" id="IPR002299">
    <property type="entry name" value="Porin_Neis"/>
</dbReference>
<sequence>MRFWRLARKAAGRAGLCAALGTAGIGCAQAQSSVTLYGIISTGIEYVSNVKGSHLIALANGGMMPPRWGLRGDEDLGGGTHAIFTLENGFSIINGAQLGGMFGRQAFVGLTNQRYGTLTAGRQYEEMTASLWWAESANLFAGFGAHIGDNDNMFFTNRFNNSVRYVSPTFSGLTFAGSYAFSNSTQFSNNNGFSGSANYASGPLKLGVAFTQFNRRSNAIPSNLTSGAVDSTGWGFSSPFVLSPTGAGTDQQRIIGVGASYDFGIFNMLASYTNVLFNYSDSSGLRLQNGEVGVYKRFTPAWLVGISYVYTAGDYSGGRSPHYNQVTLATDYLLSKRTDLFLTGIYQRASGPGAFAQIYTTQASSGQSQALVQAGIRHRF</sequence>
<dbReference type="CDD" id="cd00342">
    <property type="entry name" value="gram_neg_porins"/>
    <property type="match status" value="1"/>
</dbReference>
<evidence type="ECO:0000313" key="14">
    <source>
        <dbReference type="Proteomes" id="UP000187012"/>
    </source>
</evidence>
<evidence type="ECO:0000256" key="8">
    <source>
        <dbReference type="ARBA" id="ARBA00023114"/>
    </source>
</evidence>
<dbReference type="GO" id="GO:0009279">
    <property type="term" value="C:cell outer membrane"/>
    <property type="evidence" value="ECO:0007669"/>
    <property type="project" value="UniProtKB-SubCell"/>
</dbReference>
<dbReference type="Proteomes" id="UP000187012">
    <property type="component" value="Unassembled WGS sequence"/>
</dbReference>